<gene>
    <name evidence="1" type="ORF">XH99_24600</name>
</gene>
<organism evidence="1 2">
    <name type="scientific">Bradyrhizobium nanningense</name>
    <dbReference type="NCBI Taxonomy" id="1325118"/>
    <lineage>
        <taxon>Bacteria</taxon>
        <taxon>Pseudomonadati</taxon>
        <taxon>Pseudomonadota</taxon>
        <taxon>Alphaproteobacteria</taxon>
        <taxon>Hyphomicrobiales</taxon>
        <taxon>Nitrobacteraceae</taxon>
        <taxon>Bradyrhizobium</taxon>
    </lineage>
</organism>
<keyword evidence="2" id="KW-1185">Reference proteome</keyword>
<reference evidence="1 2" key="1">
    <citation type="submission" date="2015-04" db="EMBL/GenBank/DDBJ databases">
        <title>Comparative genomics of rhizobia nodulating Arachis hypogaea in China.</title>
        <authorList>
            <person name="Li Y."/>
        </authorList>
    </citation>
    <scope>NUCLEOTIDE SEQUENCE [LARGE SCALE GENOMIC DNA]</scope>
    <source>
        <strain evidence="1 2">CCBAU 51757</strain>
    </source>
</reference>
<sequence length="76" mass="8700">MSWLQPGLAQMDNYRQLQKSCEHQAALSSSPATRTVLLEMAEEYRKRAEYKELQAAELRAQDDPRGVGMQMITNVE</sequence>
<dbReference type="Proteomes" id="UP000289546">
    <property type="component" value="Unassembled WGS sequence"/>
</dbReference>
<evidence type="ECO:0000313" key="1">
    <source>
        <dbReference type="EMBL" id="RXH25218.1"/>
    </source>
</evidence>
<name>A0A4V1L1K1_9BRAD</name>
<comment type="caution">
    <text evidence="1">The sequence shown here is derived from an EMBL/GenBank/DDBJ whole genome shotgun (WGS) entry which is preliminary data.</text>
</comment>
<proteinExistence type="predicted"/>
<accession>A0A4V1L1K1</accession>
<protein>
    <submittedName>
        <fullName evidence="1">Uncharacterized protein</fullName>
    </submittedName>
</protein>
<evidence type="ECO:0000313" key="2">
    <source>
        <dbReference type="Proteomes" id="UP000289546"/>
    </source>
</evidence>
<dbReference type="EMBL" id="LBJQ01000086">
    <property type="protein sequence ID" value="RXH25218.1"/>
    <property type="molecule type" value="Genomic_DNA"/>
</dbReference>
<dbReference type="AlphaFoldDB" id="A0A4V1L1K1"/>